<dbReference type="SUPFAM" id="SSF63748">
    <property type="entry name" value="Tudor/PWWP/MBT"/>
    <property type="match status" value="8"/>
</dbReference>
<evidence type="ECO:0000313" key="3">
    <source>
        <dbReference type="Ensembl" id="ENSMGAP00000014862.2"/>
    </source>
</evidence>
<reference evidence="3" key="2">
    <citation type="submission" date="2025-08" db="UniProtKB">
        <authorList>
            <consortium name="Ensembl"/>
        </authorList>
    </citation>
    <scope>IDENTIFICATION</scope>
</reference>
<feature type="region of interest" description="Disordered" evidence="1">
    <location>
        <begin position="1270"/>
        <end position="1295"/>
    </location>
</feature>
<feature type="domain" description="Tudor" evidence="2">
    <location>
        <begin position="1869"/>
        <end position="1927"/>
    </location>
</feature>
<dbReference type="InterPro" id="IPR050621">
    <property type="entry name" value="Tudor_domain_containing"/>
</dbReference>
<dbReference type="Pfam" id="PF00567">
    <property type="entry name" value="TUDOR"/>
    <property type="match status" value="7"/>
</dbReference>
<feature type="domain" description="Tudor" evidence="2">
    <location>
        <begin position="865"/>
        <end position="924"/>
    </location>
</feature>
<evidence type="ECO:0000259" key="2">
    <source>
        <dbReference type="PROSITE" id="PS50304"/>
    </source>
</evidence>
<gene>
    <name evidence="3" type="primary">TDRD15</name>
</gene>
<organism evidence="3 4">
    <name type="scientific">Meleagris gallopavo</name>
    <name type="common">Wild turkey</name>
    <dbReference type="NCBI Taxonomy" id="9103"/>
    <lineage>
        <taxon>Eukaryota</taxon>
        <taxon>Metazoa</taxon>
        <taxon>Chordata</taxon>
        <taxon>Craniata</taxon>
        <taxon>Vertebrata</taxon>
        <taxon>Euteleostomi</taxon>
        <taxon>Archelosauria</taxon>
        <taxon>Archosauria</taxon>
        <taxon>Dinosauria</taxon>
        <taxon>Saurischia</taxon>
        <taxon>Theropoda</taxon>
        <taxon>Coelurosauria</taxon>
        <taxon>Aves</taxon>
        <taxon>Neognathae</taxon>
        <taxon>Galloanserae</taxon>
        <taxon>Galliformes</taxon>
        <taxon>Phasianidae</taxon>
        <taxon>Meleagridinae</taxon>
        <taxon>Meleagris</taxon>
    </lineage>
</organism>
<dbReference type="Bgee" id="ENSMGAG00000014046">
    <property type="expression patterns" value="Expressed in ovary"/>
</dbReference>
<sequence length="2040" mass="231011">MNYSHCSVVNYETYQSPLLRREEIIICKKDTESEPSEKHALREHSMSDRMELLTPSPDIVDMNLKIIHTECSRESLLIAFKGERKGGCEPDYHVLQQEIQHVFKAKDNVDIGASCFVEDKEGNWFRGKVLKKKGHFFETFLIDTGQVVMVEEVHVASACDKFFQLPPMIVCGIFANIVPLREKWSPKAINYFSSLVGLEVTGHVEAVTSSQLFILEVPKIINDVLELNLGKLVDRDSFCLIVEMLKAFPPQFRTLPQFLQQKLSVQELLNFSNPEKPSDSSWLFSDVLFPNLPADSRVSVKITAAESPSKFYCQIQKWQKELENLTEAMCLYYEDISTRNNTFSDSLGQFCAAKRKNGQWHRGVIRQLLPDLSVEVWFMDFGNIEAVPSSCVQKLLAEFMSLPMISFPCALSCFGNHDKAVIKLQLKRFIQALAGQNSVCIHVNSFDASDHLYYITLPGESFGINTEHPEKLNEGATLRVSPLETKITSIGVSCKARAVCFTRSSHNSCENFAGNRRTKNCLPEWGESLSSNCKRVEMQMNSHHAAFVVYVINPSNFWIQMCAYQNEFQALTENIADVYNQCGAEERVLKNPEPGLLCCARYSKDGHYYRGIVTEVLDVNVTVYFLDFGNTDQVPSYDVKTLLPEFSDLPALAMCCELACAFPVDDTWVKKENDFFKEVVSNRVLMFQVIGKHGNKYTVNALYNIASQKCSVAALMVQAGYAEYWERRSDSVLNVSKKFQAQNQSRSRQKHVNAPCASKTYKNNTSQNRQVVQKEKTLSMPSVLRKSVTLSSFGKDVLSESHKSEPEEKIHYKEFVFKPGAVFEVVCSYSVSPADFSCQLPSKLPELDTLMKQIQTYYKEHTHPYKMGQIACVVKCPKDGKWYRAAVVQQIFPNEVDVIFVDYGYRERVVVSDLQAILPDFLTLESQAFQCALRNVPLQTDAFNWPEEVCRHFKDFISASVGPLTCTVYALVLLSSSSLCNIVDLRTPLVGAEEFLRECGLNHSDCIELQRLVPLGSLYSFFYSTFNIKIGSEEEIYITHIHSFSKFYCQLNRNTETIEALMKKVSETSKLSDHTKCYTSNMRLCIARYFEDGLFYRALVSPMKSTSYLYADFVDFGNKQMTERDQVMPLPDSATDLIFTPMQAIKCRLSDFREKNVPAGVIRWFEETFLGKLLRAVIVSRESNGQIVVELYDEQLQVGQKIEEKILEELAVVTDHSEQFAGNHKVMHHVEDDKAVNEVIAKNRGRIELKTKLPRQVHEYCQTDAKQDFGDEEQADGSTHELHSESSSPLSSEDSEEPLFCKTVCTLLEHREKLLDGKSASLLQCHPSDLNKVAINAPSESCTEQQTNTGQQEKSNEKVSELTSLPLRDIQVNSEVEVYISHINNPSSFYIQFVEDENLIIQLEEELNESTVNTRRGSGLNEFRVGDLILAEHAADSFYYRAVIKALKSGNSYEVEFIDYGNTAVVSPSKICGIQRKLLAFPRLSIHCFLSKVKTSDESWTDEGTSYFLSKVNGKPVTCKFTEQHGEQWEVEIICDGKSLSYDLQQRKSKTGLQIKPVHDWESMPKQIQVTNDNAQDGKSMNDVGDQGENCAVDMKNTSETHVDIPPQDLNSEQVERAEIMNVSVGGEFNVQLVRNLQILNDLNVMLVKEAQVSGLLTAENIVEGLECMTKSERNLKWYRSKVIKMFIRERLMLVYFIDYGNCEVVSLNNAKILSNEMKSIPKQAVFCEWVWFKKLNIPFVPVVNALLSSEIRILFLRYLESSHIWEVEILIGEFLLIEYLDKPSSLCQTIRSEKSGNVDCKEFAKSVRINSVTWIPLQSGRRYPGFATVVTDPSNFCVQFEDTFDCVKKLTLLLSDIPEDLPALPEEFVAPGTSCLIQFGVEAQWNRAEISEVTSQSVVLTFIDYGFLKSISYSAIHKLKVIPEALSYLPRLAYSCSLHGMVPAAGEYWSSEAKLLFQELLGKPGLIFHFNHYGSGMRLEVDVLYGESNLAHSLVAAGHAVYSTSGCSLTPLDRNESIKLHLQPNTNSNCSGSCELDYN</sequence>
<feature type="compositionally biased region" description="Polar residues" evidence="1">
    <location>
        <begin position="1340"/>
        <end position="1353"/>
    </location>
</feature>
<dbReference type="Ensembl" id="ENSMGAT00000015802.2">
    <property type="protein sequence ID" value="ENSMGAP00000014862.2"/>
    <property type="gene ID" value="ENSMGAG00000014046.3"/>
</dbReference>
<reference evidence="3" key="3">
    <citation type="submission" date="2025-09" db="UniProtKB">
        <authorList>
            <consortium name="Ensembl"/>
        </authorList>
    </citation>
    <scope>IDENTIFICATION</scope>
</reference>
<feature type="domain" description="Tudor" evidence="2">
    <location>
        <begin position="344"/>
        <end position="402"/>
    </location>
</feature>
<keyword evidence="4" id="KW-1185">Reference proteome</keyword>
<feature type="domain" description="Tudor" evidence="2">
    <location>
        <begin position="1078"/>
        <end position="1137"/>
    </location>
</feature>
<dbReference type="Proteomes" id="UP000001645">
    <property type="component" value="Chromosome 2"/>
</dbReference>
<evidence type="ECO:0000256" key="1">
    <source>
        <dbReference type="SAM" id="MobiDB-lite"/>
    </source>
</evidence>
<dbReference type="InterPro" id="IPR035437">
    <property type="entry name" value="SNase_OB-fold_sf"/>
</dbReference>
<dbReference type="PROSITE" id="PS50304">
    <property type="entry name" value="TUDOR"/>
    <property type="match status" value="7"/>
</dbReference>
<accession>G1NMN8</accession>
<dbReference type="InParanoid" id="G1NMN8"/>
<dbReference type="GeneTree" id="ENSGT00940000162581"/>
<dbReference type="OrthoDB" id="9995375at2759"/>
<dbReference type="InterPro" id="IPR002999">
    <property type="entry name" value="Tudor"/>
</dbReference>
<protein>
    <submittedName>
        <fullName evidence="3">Tudor domain containing 15</fullName>
    </submittedName>
</protein>
<proteinExistence type="predicted"/>
<feature type="region of interest" description="Disordered" evidence="1">
    <location>
        <begin position="1340"/>
        <end position="1359"/>
    </location>
</feature>
<reference evidence="3 4" key="1">
    <citation type="journal article" date="2010" name="PLoS Biol.">
        <title>Multi-platform next-generation sequencing of the domestic turkey (Meleagris gallopavo): genome assembly and analysis.</title>
        <authorList>
            <person name="Dalloul R.A."/>
            <person name="Long J.A."/>
            <person name="Zimin A.V."/>
            <person name="Aslam L."/>
            <person name="Beal K."/>
            <person name="Blomberg L.A."/>
            <person name="Bouffard P."/>
            <person name="Burt D.W."/>
            <person name="Crasta O."/>
            <person name="Crooijmans R.P."/>
            <person name="Cooper K."/>
            <person name="Coulombe R.A."/>
            <person name="De S."/>
            <person name="Delany M.E."/>
            <person name="Dodgson J.B."/>
            <person name="Dong J.J."/>
            <person name="Evans C."/>
            <person name="Frederickson K.M."/>
            <person name="Flicek P."/>
            <person name="Florea L."/>
            <person name="Folkerts O."/>
            <person name="Groenen M.A."/>
            <person name="Harkins T.T."/>
            <person name="Herrero J."/>
            <person name="Hoffmann S."/>
            <person name="Megens H.J."/>
            <person name="Jiang A."/>
            <person name="de Jong P."/>
            <person name="Kaiser P."/>
            <person name="Kim H."/>
            <person name="Kim K.W."/>
            <person name="Kim S."/>
            <person name="Langenberger D."/>
            <person name="Lee M.K."/>
            <person name="Lee T."/>
            <person name="Mane S."/>
            <person name="Marcais G."/>
            <person name="Marz M."/>
            <person name="McElroy A.P."/>
            <person name="Modise T."/>
            <person name="Nefedov M."/>
            <person name="Notredame C."/>
            <person name="Paton I.R."/>
            <person name="Payne W.S."/>
            <person name="Pertea G."/>
            <person name="Prickett D."/>
            <person name="Puiu D."/>
            <person name="Qioa D."/>
            <person name="Raineri E."/>
            <person name="Ruffier M."/>
            <person name="Salzberg S.L."/>
            <person name="Schatz M.C."/>
            <person name="Scheuring C."/>
            <person name="Schmidt C.J."/>
            <person name="Schroeder S."/>
            <person name="Searle S.M."/>
            <person name="Smith E.J."/>
            <person name="Smith J."/>
            <person name="Sonstegard T.S."/>
            <person name="Stadler P.F."/>
            <person name="Tafer H."/>
            <person name="Tu Z.J."/>
            <person name="Van Tassell C.P."/>
            <person name="Vilella A.J."/>
            <person name="Williams K.P."/>
            <person name="Yorke J.A."/>
            <person name="Zhang L."/>
            <person name="Zhang H.B."/>
            <person name="Zhang X."/>
            <person name="Zhang Y."/>
            <person name="Reed K.M."/>
        </authorList>
    </citation>
    <scope>NUCLEOTIDE SEQUENCE [LARGE SCALE GENOMIC DNA]</scope>
</reference>
<dbReference type="PANTHER" id="PTHR22948:SF7">
    <property type="entry name" value="TUDOR DOMAIN-CONTAINING PROTEIN 15"/>
    <property type="match status" value="1"/>
</dbReference>
<dbReference type="Gene3D" id="2.40.50.90">
    <property type="match status" value="7"/>
</dbReference>
<evidence type="ECO:0000313" key="4">
    <source>
        <dbReference type="Proteomes" id="UP000001645"/>
    </source>
</evidence>
<dbReference type="Gene3D" id="2.30.30.140">
    <property type="match status" value="7"/>
</dbReference>
<dbReference type="SMART" id="SM00333">
    <property type="entry name" value="TUDOR"/>
    <property type="match status" value="8"/>
</dbReference>
<feature type="domain" description="Tudor" evidence="2">
    <location>
        <begin position="1422"/>
        <end position="1481"/>
    </location>
</feature>
<name>G1NMN8_MELGA</name>
<feature type="domain" description="Tudor" evidence="2">
    <location>
        <begin position="591"/>
        <end position="649"/>
    </location>
</feature>
<dbReference type="PANTHER" id="PTHR22948">
    <property type="entry name" value="TUDOR DOMAIN CONTAINING PROTEIN"/>
    <property type="match status" value="1"/>
</dbReference>
<feature type="domain" description="Tudor" evidence="2">
    <location>
        <begin position="1661"/>
        <end position="1721"/>
    </location>
</feature>